<dbReference type="InterPro" id="IPR043128">
    <property type="entry name" value="Rev_trsase/Diguanyl_cyclase"/>
</dbReference>
<organism evidence="5 6">
    <name type="scientific">Azomonas agilis</name>
    <dbReference type="NCBI Taxonomy" id="116849"/>
    <lineage>
        <taxon>Bacteria</taxon>
        <taxon>Pseudomonadati</taxon>
        <taxon>Pseudomonadota</taxon>
        <taxon>Gammaproteobacteria</taxon>
        <taxon>Pseudomonadales</taxon>
        <taxon>Pseudomonadaceae</taxon>
        <taxon>Azomonas</taxon>
    </lineage>
</organism>
<dbReference type="SMART" id="SM00091">
    <property type="entry name" value="PAS"/>
    <property type="match status" value="1"/>
</dbReference>
<dbReference type="CDD" id="cd00130">
    <property type="entry name" value="PAS"/>
    <property type="match status" value="1"/>
</dbReference>
<dbReference type="EMBL" id="VLKG01000005">
    <property type="protein sequence ID" value="TWH71424.1"/>
    <property type="molecule type" value="Genomic_DNA"/>
</dbReference>
<dbReference type="InterPro" id="IPR000160">
    <property type="entry name" value="GGDEF_dom"/>
</dbReference>
<keyword evidence="6" id="KW-1185">Reference proteome</keyword>
<comment type="subcellular location">
    <subcellularLocation>
        <location evidence="2">Cell inner membrane</location>
    </subcellularLocation>
</comment>
<dbReference type="InterPro" id="IPR001610">
    <property type="entry name" value="PAC"/>
</dbReference>
<dbReference type="OrthoDB" id="9812260at2"/>
<name>A0A562ILE7_9GAMM</name>
<dbReference type="CDD" id="cd01949">
    <property type="entry name" value="GGDEF"/>
    <property type="match status" value="1"/>
</dbReference>
<dbReference type="SUPFAM" id="SSF55073">
    <property type="entry name" value="Nucleotide cyclase"/>
    <property type="match status" value="1"/>
</dbReference>
<feature type="domain" description="PAS" evidence="3">
    <location>
        <begin position="146"/>
        <end position="216"/>
    </location>
</feature>
<dbReference type="Proteomes" id="UP000319627">
    <property type="component" value="Unassembled WGS sequence"/>
</dbReference>
<dbReference type="PROSITE" id="PS50887">
    <property type="entry name" value="GGDEF"/>
    <property type="match status" value="1"/>
</dbReference>
<comment type="cofactor">
    <cofactor evidence="1">
        <name>Mg(2+)</name>
        <dbReference type="ChEBI" id="CHEBI:18420"/>
    </cofactor>
</comment>
<dbReference type="InterPro" id="IPR029787">
    <property type="entry name" value="Nucleotide_cyclase"/>
</dbReference>
<dbReference type="InterPro" id="IPR013655">
    <property type="entry name" value="PAS_fold_3"/>
</dbReference>
<evidence type="ECO:0000313" key="5">
    <source>
        <dbReference type="EMBL" id="TWH71424.1"/>
    </source>
</evidence>
<dbReference type="FunFam" id="3.30.70.270:FF:000001">
    <property type="entry name" value="Diguanylate cyclase domain protein"/>
    <property type="match status" value="1"/>
</dbReference>
<gene>
    <name evidence="5" type="ORF">LX59_01710</name>
</gene>
<dbReference type="PANTHER" id="PTHR46663:SF3">
    <property type="entry name" value="SLL0267 PROTEIN"/>
    <property type="match status" value="1"/>
</dbReference>
<dbReference type="SUPFAM" id="SSF55785">
    <property type="entry name" value="PYP-like sensor domain (PAS domain)"/>
    <property type="match status" value="1"/>
</dbReference>
<dbReference type="Gene3D" id="3.30.70.270">
    <property type="match status" value="1"/>
</dbReference>
<dbReference type="InterPro" id="IPR000014">
    <property type="entry name" value="PAS"/>
</dbReference>
<comment type="caution">
    <text evidence="5">The sequence shown here is derived from an EMBL/GenBank/DDBJ whole genome shotgun (WGS) entry which is preliminary data.</text>
</comment>
<evidence type="ECO:0000256" key="1">
    <source>
        <dbReference type="ARBA" id="ARBA00001946"/>
    </source>
</evidence>
<evidence type="ECO:0000259" key="4">
    <source>
        <dbReference type="PROSITE" id="PS50887"/>
    </source>
</evidence>
<feature type="domain" description="GGDEF" evidence="4">
    <location>
        <begin position="304"/>
        <end position="435"/>
    </location>
</feature>
<dbReference type="Gene3D" id="3.30.450.20">
    <property type="entry name" value="PAS domain"/>
    <property type="match status" value="1"/>
</dbReference>
<dbReference type="NCBIfam" id="TIGR00229">
    <property type="entry name" value="sensory_box"/>
    <property type="match status" value="1"/>
</dbReference>
<sequence length="436" mass="48909">MIALPEPQFELLCRMARTLFEVPVVLLYLPNAQRYWLDCAPEVQASAWDWLMQPENSLKLGSALLWIADTQTHEVFRTGPQIYLTPSVRFIAHAPFGTPELGGWLRLFDTHPHSTSAQALSQLEHLAAMAHQWLNLWTTAESALTREAQFRLLTETSTDTIVRGNLDGVRLYISPSVKTLLGYKPEELIGRKAIELTHPEDALAFKALMQEVREGRLEVGTTEQRQRHKNGTWVWLEASVRLTRDPTTGIPDGYVASVRGMDRRKALETQLTYLASYDSLTGLANRALFNQQLHEALTQIQADKSFALLFMDIDHFKQINDTYGHQAGDALLQEVAQRFRAALRSRDQLARLGGDEFTLLLEANRTEVALLAERLIASISQPVSYGALDISVGLSIGIACIPEHGQDSETLLSAADQALYQAKRAGKNTFRFFNQP</sequence>
<dbReference type="SUPFAM" id="SSF55781">
    <property type="entry name" value="GAF domain-like"/>
    <property type="match status" value="1"/>
</dbReference>
<dbReference type="Pfam" id="PF00990">
    <property type="entry name" value="GGDEF"/>
    <property type="match status" value="1"/>
</dbReference>
<proteinExistence type="predicted"/>
<dbReference type="PROSITE" id="PS50112">
    <property type="entry name" value="PAS"/>
    <property type="match status" value="1"/>
</dbReference>
<dbReference type="SMART" id="SM00086">
    <property type="entry name" value="PAC"/>
    <property type="match status" value="1"/>
</dbReference>
<dbReference type="AlphaFoldDB" id="A0A562ILE7"/>
<dbReference type="Pfam" id="PF08447">
    <property type="entry name" value="PAS_3"/>
    <property type="match status" value="1"/>
</dbReference>
<dbReference type="SMART" id="SM00267">
    <property type="entry name" value="GGDEF"/>
    <property type="match status" value="1"/>
</dbReference>
<dbReference type="GO" id="GO:0003824">
    <property type="term" value="F:catalytic activity"/>
    <property type="evidence" value="ECO:0007669"/>
    <property type="project" value="UniProtKB-ARBA"/>
</dbReference>
<evidence type="ECO:0000256" key="2">
    <source>
        <dbReference type="ARBA" id="ARBA00004533"/>
    </source>
</evidence>
<dbReference type="GO" id="GO:0005886">
    <property type="term" value="C:plasma membrane"/>
    <property type="evidence" value="ECO:0007669"/>
    <property type="project" value="UniProtKB-SubCell"/>
</dbReference>
<protein>
    <submittedName>
        <fullName evidence="5">PAS domain S-box-containing protein/diguanylate cyclase (GGDEF)-like protein</fullName>
    </submittedName>
</protein>
<accession>A0A562ILE7</accession>
<evidence type="ECO:0000259" key="3">
    <source>
        <dbReference type="PROSITE" id="PS50112"/>
    </source>
</evidence>
<dbReference type="PANTHER" id="PTHR46663">
    <property type="entry name" value="DIGUANYLATE CYCLASE DGCT-RELATED"/>
    <property type="match status" value="1"/>
</dbReference>
<evidence type="ECO:0000313" key="6">
    <source>
        <dbReference type="Proteomes" id="UP000319627"/>
    </source>
</evidence>
<dbReference type="InterPro" id="IPR035965">
    <property type="entry name" value="PAS-like_dom_sf"/>
</dbReference>
<dbReference type="RefSeq" id="WP_144571418.1">
    <property type="nucleotide sequence ID" value="NZ_VLKG01000005.1"/>
</dbReference>
<dbReference type="NCBIfam" id="TIGR00254">
    <property type="entry name" value="GGDEF"/>
    <property type="match status" value="1"/>
</dbReference>
<reference evidence="5 6" key="1">
    <citation type="submission" date="2019-07" db="EMBL/GenBank/DDBJ databases">
        <title>Genomic Encyclopedia of Type Strains, Phase I: the one thousand microbial genomes (KMG-I) project.</title>
        <authorList>
            <person name="Kyrpides N."/>
        </authorList>
    </citation>
    <scope>NUCLEOTIDE SEQUENCE [LARGE SCALE GENOMIC DNA]</scope>
    <source>
        <strain evidence="5 6">DSM 375</strain>
    </source>
</reference>
<dbReference type="InterPro" id="IPR052163">
    <property type="entry name" value="DGC-Regulatory_Protein"/>
</dbReference>